<feature type="domain" description="DRBM" evidence="10">
    <location>
        <begin position="157"/>
        <end position="226"/>
    </location>
</feature>
<evidence type="ECO:0000256" key="1">
    <source>
        <dbReference type="ARBA" id="ARBA00000109"/>
    </source>
</evidence>
<dbReference type="Pfam" id="PF00035">
    <property type="entry name" value="dsrm"/>
    <property type="match status" value="1"/>
</dbReference>
<organism evidence="12 13">
    <name type="scientific">Maricaulis salignorans</name>
    <dbReference type="NCBI Taxonomy" id="144026"/>
    <lineage>
        <taxon>Bacteria</taxon>
        <taxon>Pseudomonadati</taxon>
        <taxon>Pseudomonadota</taxon>
        <taxon>Alphaproteobacteria</taxon>
        <taxon>Maricaulales</taxon>
        <taxon>Maricaulaceae</taxon>
        <taxon>Maricaulis</taxon>
    </lineage>
</organism>
<dbReference type="GO" id="GO:0008033">
    <property type="term" value="P:tRNA processing"/>
    <property type="evidence" value="ECO:0007669"/>
    <property type="project" value="UniProtKB-KW"/>
</dbReference>
<dbReference type="SMART" id="SM00358">
    <property type="entry name" value="DSRM"/>
    <property type="match status" value="1"/>
</dbReference>
<keyword evidence="9" id="KW-0963">Cytoplasm</keyword>
<keyword evidence="9" id="KW-0479">Metal-binding</keyword>
<keyword evidence="4 9" id="KW-0507">mRNA processing</keyword>
<dbReference type="InterPro" id="IPR014720">
    <property type="entry name" value="dsRBD_dom"/>
</dbReference>
<dbReference type="GO" id="GO:0006364">
    <property type="term" value="P:rRNA processing"/>
    <property type="evidence" value="ECO:0007669"/>
    <property type="project" value="UniProtKB-UniRule"/>
</dbReference>
<dbReference type="PROSITE" id="PS00517">
    <property type="entry name" value="RNASE_3_1"/>
    <property type="match status" value="1"/>
</dbReference>
<dbReference type="STRING" id="144026.SAMN04488568_103205"/>
<dbReference type="GO" id="GO:0004525">
    <property type="term" value="F:ribonuclease III activity"/>
    <property type="evidence" value="ECO:0007669"/>
    <property type="project" value="UniProtKB-UniRule"/>
</dbReference>
<comment type="subcellular location">
    <subcellularLocation>
        <location evidence="9">Cytoplasm</location>
    </subcellularLocation>
</comment>
<feature type="binding site" evidence="9">
    <location>
        <position position="121"/>
    </location>
    <ligand>
        <name>Mg(2+)</name>
        <dbReference type="ChEBI" id="CHEBI:18420"/>
    </ligand>
</feature>
<dbReference type="Proteomes" id="UP000199759">
    <property type="component" value="Unassembled WGS sequence"/>
</dbReference>
<dbReference type="EMBL" id="FNHG01000003">
    <property type="protein sequence ID" value="SDL97127.1"/>
    <property type="molecule type" value="Genomic_DNA"/>
</dbReference>
<dbReference type="InterPro" id="IPR011907">
    <property type="entry name" value="RNase_III"/>
</dbReference>
<dbReference type="GO" id="GO:0019843">
    <property type="term" value="F:rRNA binding"/>
    <property type="evidence" value="ECO:0007669"/>
    <property type="project" value="UniProtKB-KW"/>
</dbReference>
<dbReference type="SUPFAM" id="SSF69065">
    <property type="entry name" value="RNase III domain-like"/>
    <property type="match status" value="1"/>
</dbReference>
<keyword evidence="3 9" id="KW-0698">rRNA processing</keyword>
<dbReference type="PANTHER" id="PTHR11207">
    <property type="entry name" value="RIBONUCLEASE III"/>
    <property type="match status" value="1"/>
</dbReference>
<dbReference type="EC" id="3.1.26.3" evidence="9"/>
<comment type="function">
    <text evidence="9">Digests double-stranded RNA. Involved in the processing of primary rRNA transcript to yield the immediate precursors to the large and small rRNAs (23S and 16S). Processes some mRNAs, and tRNAs when they are encoded in the rRNA operon. Processes pre-crRNA and tracrRNA of type II CRISPR loci if present in the organism.</text>
</comment>
<accession>A0A1G9PFY6</accession>
<evidence type="ECO:0000259" key="11">
    <source>
        <dbReference type="PROSITE" id="PS50142"/>
    </source>
</evidence>
<evidence type="ECO:0000256" key="5">
    <source>
        <dbReference type="ARBA" id="ARBA00022722"/>
    </source>
</evidence>
<dbReference type="InterPro" id="IPR036389">
    <property type="entry name" value="RNase_III_sf"/>
</dbReference>
<keyword evidence="6 9" id="KW-0255">Endonuclease</keyword>
<evidence type="ECO:0000256" key="6">
    <source>
        <dbReference type="ARBA" id="ARBA00022759"/>
    </source>
</evidence>
<evidence type="ECO:0000256" key="2">
    <source>
        <dbReference type="ARBA" id="ARBA00010183"/>
    </source>
</evidence>
<keyword evidence="9" id="KW-0460">Magnesium</keyword>
<evidence type="ECO:0000259" key="10">
    <source>
        <dbReference type="PROSITE" id="PS50137"/>
    </source>
</evidence>
<dbReference type="AlphaFoldDB" id="A0A1G9PFY6"/>
<dbReference type="SUPFAM" id="SSF54768">
    <property type="entry name" value="dsRNA-binding domain-like"/>
    <property type="match status" value="1"/>
</dbReference>
<keyword evidence="9" id="KW-0699">rRNA-binding</keyword>
<dbReference type="Gene3D" id="3.30.160.20">
    <property type="match status" value="1"/>
</dbReference>
<proteinExistence type="inferred from homology"/>
<dbReference type="GO" id="GO:0046872">
    <property type="term" value="F:metal ion binding"/>
    <property type="evidence" value="ECO:0007669"/>
    <property type="project" value="UniProtKB-KW"/>
</dbReference>
<feature type="active site" evidence="9">
    <location>
        <position position="121"/>
    </location>
</feature>
<dbReference type="CDD" id="cd00593">
    <property type="entry name" value="RIBOc"/>
    <property type="match status" value="1"/>
</dbReference>
<dbReference type="GO" id="GO:0006397">
    <property type="term" value="P:mRNA processing"/>
    <property type="evidence" value="ECO:0007669"/>
    <property type="project" value="UniProtKB-UniRule"/>
</dbReference>
<dbReference type="FunFam" id="1.10.1520.10:FF:000001">
    <property type="entry name" value="Ribonuclease 3"/>
    <property type="match status" value="1"/>
</dbReference>
<dbReference type="InterPro" id="IPR000999">
    <property type="entry name" value="RNase_III_dom"/>
</dbReference>
<dbReference type="CDD" id="cd10845">
    <property type="entry name" value="DSRM_RNAse_III_family"/>
    <property type="match status" value="1"/>
</dbReference>
<evidence type="ECO:0000256" key="3">
    <source>
        <dbReference type="ARBA" id="ARBA00022552"/>
    </source>
</evidence>
<comment type="similarity">
    <text evidence="2">Belongs to the ribonuclease III family.</text>
</comment>
<comment type="cofactor">
    <cofactor evidence="9">
        <name>Mg(2+)</name>
        <dbReference type="ChEBI" id="CHEBI:18420"/>
    </cofactor>
</comment>
<keyword evidence="13" id="KW-1185">Reference proteome</keyword>
<comment type="catalytic activity">
    <reaction evidence="1 9">
        <text>Endonucleolytic cleavage to 5'-phosphomonoester.</text>
        <dbReference type="EC" id="3.1.26.3"/>
    </reaction>
</comment>
<dbReference type="Pfam" id="PF14622">
    <property type="entry name" value="Ribonucleas_3_3"/>
    <property type="match status" value="1"/>
</dbReference>
<dbReference type="GO" id="GO:0010468">
    <property type="term" value="P:regulation of gene expression"/>
    <property type="evidence" value="ECO:0007669"/>
    <property type="project" value="TreeGrafter"/>
</dbReference>
<evidence type="ECO:0000256" key="9">
    <source>
        <dbReference type="HAMAP-Rule" id="MF_00104"/>
    </source>
</evidence>
<dbReference type="GO" id="GO:0003725">
    <property type="term" value="F:double-stranded RNA binding"/>
    <property type="evidence" value="ECO:0007669"/>
    <property type="project" value="TreeGrafter"/>
</dbReference>
<sequence>MVDPTADLEARIGYVFKDRKLIERALTHSSFGDGRPGFRSYERLEFLGDRVLGMMTAEALYQAFDTAAEGALAPRLNALVRKETCADVARAIDLGSALRMGRSEEKSGGRAKTSILGDACEALMAALYLDGGRPCVQAFYDAHWSDKLEALKQKPRDAKSMLQEWAAKAGHAVPRYQLTGRSGPDHRPVFTVQVTISPLEPAIGEGGTKQAAERAAAKNLLNREGHDVG</sequence>
<dbReference type="GO" id="GO:0005737">
    <property type="term" value="C:cytoplasm"/>
    <property type="evidence" value="ECO:0007669"/>
    <property type="project" value="UniProtKB-SubCell"/>
</dbReference>
<reference evidence="12 13" key="1">
    <citation type="submission" date="2016-10" db="EMBL/GenBank/DDBJ databases">
        <authorList>
            <person name="de Groot N.N."/>
        </authorList>
    </citation>
    <scope>NUCLEOTIDE SEQUENCE [LARGE SCALE GENOMIC DNA]</scope>
    <source>
        <strain evidence="12 13">DSM 16077</strain>
    </source>
</reference>
<feature type="domain" description="RNase III" evidence="11">
    <location>
        <begin position="5"/>
        <end position="132"/>
    </location>
</feature>
<dbReference type="NCBIfam" id="TIGR02191">
    <property type="entry name" value="RNaseIII"/>
    <property type="match status" value="1"/>
</dbReference>
<dbReference type="PROSITE" id="PS50137">
    <property type="entry name" value="DS_RBD"/>
    <property type="match status" value="1"/>
</dbReference>
<dbReference type="SMART" id="SM00535">
    <property type="entry name" value="RIBOc"/>
    <property type="match status" value="1"/>
</dbReference>
<dbReference type="Gene3D" id="1.10.1520.10">
    <property type="entry name" value="Ribonuclease III domain"/>
    <property type="match status" value="1"/>
</dbReference>
<comment type="subunit">
    <text evidence="9">Homodimer.</text>
</comment>
<keyword evidence="5 9" id="KW-0540">Nuclease</keyword>
<name>A0A1G9PFY6_9PROT</name>
<gene>
    <name evidence="9" type="primary">rnc</name>
    <name evidence="12" type="ORF">SAMN04488568_103205</name>
</gene>
<keyword evidence="8 9" id="KW-0694">RNA-binding</keyword>
<feature type="binding site" evidence="9">
    <location>
        <position position="45"/>
    </location>
    <ligand>
        <name>Mg(2+)</name>
        <dbReference type="ChEBI" id="CHEBI:18420"/>
    </ligand>
</feature>
<dbReference type="PANTHER" id="PTHR11207:SF0">
    <property type="entry name" value="RIBONUCLEASE 3"/>
    <property type="match status" value="1"/>
</dbReference>
<dbReference type="OrthoDB" id="9805026at2"/>
<evidence type="ECO:0000313" key="13">
    <source>
        <dbReference type="Proteomes" id="UP000199759"/>
    </source>
</evidence>
<feature type="active site" evidence="9">
    <location>
        <position position="49"/>
    </location>
</feature>
<evidence type="ECO:0000313" key="12">
    <source>
        <dbReference type="EMBL" id="SDL97127.1"/>
    </source>
</evidence>
<keyword evidence="9" id="KW-0819">tRNA processing</keyword>
<keyword evidence="7 9" id="KW-0378">Hydrolase</keyword>
<evidence type="ECO:0000256" key="7">
    <source>
        <dbReference type="ARBA" id="ARBA00022801"/>
    </source>
</evidence>
<dbReference type="RefSeq" id="WP_091767461.1">
    <property type="nucleotide sequence ID" value="NZ_FNHG01000003.1"/>
</dbReference>
<dbReference type="HAMAP" id="MF_00104">
    <property type="entry name" value="RNase_III"/>
    <property type="match status" value="1"/>
</dbReference>
<dbReference type="PROSITE" id="PS50142">
    <property type="entry name" value="RNASE_3_2"/>
    <property type="match status" value="1"/>
</dbReference>
<evidence type="ECO:0000256" key="8">
    <source>
        <dbReference type="ARBA" id="ARBA00022884"/>
    </source>
</evidence>
<evidence type="ECO:0000256" key="4">
    <source>
        <dbReference type="ARBA" id="ARBA00022664"/>
    </source>
</evidence>
<protein>
    <recommendedName>
        <fullName evidence="9">Ribonuclease 3</fullName>
        <ecNumber evidence="9">3.1.26.3</ecNumber>
    </recommendedName>
    <alternativeName>
        <fullName evidence="9">Ribonuclease III</fullName>
        <shortName evidence="9">RNase III</shortName>
    </alternativeName>
</protein>
<feature type="binding site" evidence="9">
    <location>
        <position position="118"/>
    </location>
    <ligand>
        <name>Mg(2+)</name>
        <dbReference type="ChEBI" id="CHEBI:18420"/>
    </ligand>
</feature>